<evidence type="ECO:0000313" key="3">
    <source>
        <dbReference type="EMBL" id="EGR27953.1"/>
    </source>
</evidence>
<dbReference type="Proteomes" id="UP000008983">
    <property type="component" value="Unassembled WGS sequence"/>
</dbReference>
<feature type="compositionally biased region" description="Low complexity" evidence="1">
    <location>
        <begin position="358"/>
        <end position="367"/>
    </location>
</feature>
<accession>G0R3G4</accession>
<dbReference type="SMART" id="SM00498">
    <property type="entry name" value="FH2"/>
    <property type="match status" value="1"/>
</dbReference>
<dbReference type="InterPro" id="IPR051412">
    <property type="entry name" value="Formin_Homology_Diaphanous_sf"/>
</dbReference>
<dbReference type="InterPro" id="IPR042201">
    <property type="entry name" value="FH2_Formin_sf"/>
</dbReference>
<dbReference type="STRING" id="857967.G0R3G4"/>
<feature type="compositionally biased region" description="Pro residues" evidence="1">
    <location>
        <begin position="314"/>
        <end position="357"/>
    </location>
</feature>
<dbReference type="eggNOG" id="KOG1922">
    <property type="taxonomic scope" value="Eukaryota"/>
</dbReference>
<gene>
    <name evidence="3" type="ORF">IMG5_185360</name>
</gene>
<dbReference type="InParanoid" id="G0R3G4"/>
<dbReference type="PANTHER" id="PTHR45691">
    <property type="entry name" value="PROTEIN DIAPHANOUS"/>
    <property type="match status" value="1"/>
</dbReference>
<feature type="compositionally biased region" description="Pro residues" evidence="1">
    <location>
        <begin position="148"/>
        <end position="210"/>
    </location>
</feature>
<dbReference type="InterPro" id="IPR015425">
    <property type="entry name" value="FH2_Formin"/>
</dbReference>
<dbReference type="GO" id="GO:0030041">
    <property type="term" value="P:actin filament polymerization"/>
    <property type="evidence" value="ECO:0007669"/>
    <property type="project" value="TreeGrafter"/>
</dbReference>
<dbReference type="Pfam" id="PF02181">
    <property type="entry name" value="FH2"/>
    <property type="match status" value="1"/>
</dbReference>
<dbReference type="PANTHER" id="PTHR45691:SF6">
    <property type="entry name" value="PROTEIN DIAPHANOUS"/>
    <property type="match status" value="1"/>
</dbReference>
<dbReference type="EMBL" id="GL984303">
    <property type="protein sequence ID" value="EGR27953.1"/>
    <property type="molecule type" value="Genomic_DNA"/>
</dbReference>
<evidence type="ECO:0000313" key="4">
    <source>
        <dbReference type="Proteomes" id="UP000008983"/>
    </source>
</evidence>
<protein>
    <recommendedName>
        <fullName evidence="2">FH2 domain-containing protein</fullName>
    </recommendedName>
</protein>
<reference evidence="3 4" key="1">
    <citation type="submission" date="2011-07" db="EMBL/GenBank/DDBJ databases">
        <authorList>
            <person name="Coyne R."/>
            <person name="Brami D."/>
            <person name="Johnson J."/>
            <person name="Hostetler J."/>
            <person name="Hannick L."/>
            <person name="Clark T."/>
            <person name="Cassidy-Hanley D."/>
            <person name="Inman J."/>
        </authorList>
    </citation>
    <scope>NUCLEOTIDE SEQUENCE [LARGE SCALE GENOMIC DNA]</scope>
    <source>
        <strain evidence="3 4">G5</strain>
    </source>
</reference>
<dbReference type="Gene3D" id="1.20.58.2220">
    <property type="entry name" value="Formin, FH2 domain"/>
    <property type="match status" value="1"/>
</dbReference>
<organism evidence="3 4">
    <name type="scientific">Ichthyophthirius multifiliis</name>
    <name type="common">White spot disease agent</name>
    <name type="synonym">Ich</name>
    <dbReference type="NCBI Taxonomy" id="5932"/>
    <lineage>
        <taxon>Eukaryota</taxon>
        <taxon>Sar</taxon>
        <taxon>Alveolata</taxon>
        <taxon>Ciliophora</taxon>
        <taxon>Intramacronucleata</taxon>
        <taxon>Oligohymenophorea</taxon>
        <taxon>Hymenostomatida</taxon>
        <taxon>Ophryoglenina</taxon>
        <taxon>Ichthyophthirius</taxon>
    </lineage>
</organism>
<feature type="compositionally biased region" description="Pro residues" evidence="1">
    <location>
        <begin position="52"/>
        <end position="139"/>
    </location>
</feature>
<dbReference type="GO" id="GO:0005884">
    <property type="term" value="C:actin filament"/>
    <property type="evidence" value="ECO:0007669"/>
    <property type="project" value="TreeGrafter"/>
</dbReference>
<dbReference type="OMA" id="WHRIKSG"/>
<dbReference type="GeneID" id="14904066"/>
<evidence type="ECO:0000256" key="1">
    <source>
        <dbReference type="SAM" id="MobiDB-lite"/>
    </source>
</evidence>
<feature type="region of interest" description="Disordered" evidence="1">
    <location>
        <begin position="20"/>
        <end position="367"/>
    </location>
</feature>
<feature type="compositionally biased region" description="Pro residues" evidence="1">
    <location>
        <begin position="265"/>
        <end position="278"/>
    </location>
</feature>
<feature type="compositionally biased region" description="Pro residues" evidence="1">
    <location>
        <begin position="286"/>
        <end position="306"/>
    </location>
</feature>
<dbReference type="RefSeq" id="XP_004027298.1">
    <property type="nucleotide sequence ID" value="XM_004027249.1"/>
</dbReference>
<name>G0R3G4_ICHMU</name>
<sequence>MKIKIFKNNYQSKITQISTNINNNNNTNQSNNTIQPQPSQNNIPNTTIPPSIEIPPPPSMGVPPPPSIVVPPPPSMGVPPPPSMGIPLPPSMGVPPPPSIGVPPPPSMGVPPPPSMGIPPPPSMGVPPPPSMGVPPPPSMGISAPPSIGIPPPPSMGTPPPPSIGIPLPPSMGVPPPPSIGVPPPPSMGVPPPPSMGIPPPPSMGVPPLPSMGISAPPSIGIPPPPSMGIPPPPNSIPPLQNNIPPPPGCIPPPPFGIPSAPGSIPTPPGGIPPPPFGIPSAPGCIPTPPGGIPPPPGGIPPPPVGIPHIPNGLLPPPPGGLPPPPPGRLPPPPGGLPPPPGGLPPPPGGLPPPPGGLPSFPGGIPGLPGSIPQMGGVVAKKKRNPPVQMKNLLWNQVQANNIKNTIWEIVDDEQVKLDEQFLNEQFEKPALITQSQIKQANTKAGGSAAAVQIIKKISLIQPDRTKVLEIILQKLRMSPPIMANAILTVDEKILTLSTLQSLNNIAPNKEECDQVSIYIEGGGQIDQLATPERFILEIKEVKGYHDRIKGLLFAKTYEEMFTDLEPKVKKMSDGINFLKKSEKIKEMLQYVLAIGNYLNGQSIRGGTYGFKLDTLLKLSEIKMKDNRTTLMMYVVEIIEKKFGLIITEQEEENLQCLESIPISILVTDLNEIKKQFRSMQKAIASQTELPQDIISEKLKGLVSEIEQRINLNDNKIKEIDSLYKETAVFYCEKVSEPSEKFAEKFGSFFRKAKREKIEKVKIDEMKKKELLKLQKDNKNLNNNAQNSK</sequence>
<dbReference type="SUPFAM" id="SSF101447">
    <property type="entry name" value="Formin homology 2 domain (FH2 domain)"/>
    <property type="match status" value="1"/>
</dbReference>
<dbReference type="eggNOG" id="KOG0845">
    <property type="taxonomic scope" value="Eukaryota"/>
</dbReference>
<evidence type="ECO:0000259" key="2">
    <source>
        <dbReference type="PROSITE" id="PS51444"/>
    </source>
</evidence>
<dbReference type="AlphaFoldDB" id="G0R3G4"/>
<feature type="compositionally biased region" description="Pro residues" evidence="1">
    <location>
        <begin position="220"/>
        <end position="237"/>
    </location>
</feature>
<feature type="domain" description="FH2" evidence="2">
    <location>
        <begin position="380"/>
        <end position="779"/>
    </location>
</feature>
<feature type="compositionally biased region" description="Pro residues" evidence="1">
    <location>
        <begin position="244"/>
        <end position="257"/>
    </location>
</feature>
<dbReference type="OrthoDB" id="1668162at2759"/>
<keyword evidence="4" id="KW-1185">Reference proteome</keyword>
<feature type="compositionally biased region" description="Low complexity" evidence="1">
    <location>
        <begin position="20"/>
        <end position="51"/>
    </location>
</feature>
<dbReference type="PROSITE" id="PS51444">
    <property type="entry name" value="FH2"/>
    <property type="match status" value="1"/>
</dbReference>
<proteinExistence type="predicted"/>